<dbReference type="PANTHER" id="PTHR31793:SF27">
    <property type="entry name" value="NOVEL THIOESTERASE SUPERFAMILY DOMAIN AND SAPOSIN A-TYPE DOMAIN CONTAINING PROTEIN (0610012H03RIK)"/>
    <property type="match status" value="1"/>
</dbReference>
<comment type="similarity">
    <text evidence="1">Belongs to the 4-hydroxybenzoyl-CoA thioesterase family.</text>
</comment>
<dbReference type="Pfam" id="PF13279">
    <property type="entry name" value="4HBT_2"/>
    <property type="match status" value="1"/>
</dbReference>
<dbReference type="InterPro" id="IPR050563">
    <property type="entry name" value="4-hydroxybenzoyl-CoA_TE"/>
</dbReference>
<dbReference type="InterPro" id="IPR029069">
    <property type="entry name" value="HotDog_dom_sf"/>
</dbReference>
<evidence type="ECO:0000256" key="2">
    <source>
        <dbReference type="ARBA" id="ARBA00022801"/>
    </source>
</evidence>
<organism evidence="3">
    <name type="scientific">hydrocarbon metagenome</name>
    <dbReference type="NCBI Taxonomy" id="938273"/>
    <lineage>
        <taxon>unclassified sequences</taxon>
        <taxon>metagenomes</taxon>
        <taxon>ecological metagenomes</taxon>
    </lineage>
</organism>
<gene>
    <name evidence="3" type="ORF">ASZ90_004109</name>
</gene>
<sequence>MNNHVHNSKYLDYVLAARYDQMRKDYKVTMEDFLKLGFTWVVSKVNINYKRALVLTDKIVVRTQVDSFNRSQSIVNFEIVKKETGKVAADGQFIYTMINIETGRPAKIPEEYIAKYTV</sequence>
<dbReference type="AlphaFoldDB" id="A0A0W8FYQ8"/>
<dbReference type="Gene3D" id="3.10.129.10">
    <property type="entry name" value="Hotdog Thioesterase"/>
    <property type="match status" value="1"/>
</dbReference>
<comment type="caution">
    <text evidence="3">The sequence shown here is derived from an EMBL/GenBank/DDBJ whole genome shotgun (WGS) entry which is preliminary data.</text>
</comment>
<keyword evidence="2" id="KW-0378">Hydrolase</keyword>
<evidence type="ECO:0000313" key="3">
    <source>
        <dbReference type="EMBL" id="KUG26059.1"/>
    </source>
</evidence>
<evidence type="ECO:0000256" key="1">
    <source>
        <dbReference type="ARBA" id="ARBA00005953"/>
    </source>
</evidence>
<dbReference type="PANTHER" id="PTHR31793">
    <property type="entry name" value="4-HYDROXYBENZOYL-COA THIOESTERASE FAMILY MEMBER"/>
    <property type="match status" value="1"/>
</dbReference>
<proteinExistence type="inferred from homology"/>
<dbReference type="EMBL" id="LNQE01000544">
    <property type="protein sequence ID" value="KUG26059.1"/>
    <property type="molecule type" value="Genomic_DNA"/>
</dbReference>
<accession>A0A0W8FYQ8</accession>
<dbReference type="CDD" id="cd00586">
    <property type="entry name" value="4HBT"/>
    <property type="match status" value="1"/>
</dbReference>
<dbReference type="SUPFAM" id="SSF54637">
    <property type="entry name" value="Thioesterase/thiol ester dehydrase-isomerase"/>
    <property type="match status" value="1"/>
</dbReference>
<dbReference type="GO" id="GO:0047617">
    <property type="term" value="F:fatty acyl-CoA hydrolase activity"/>
    <property type="evidence" value="ECO:0007669"/>
    <property type="project" value="TreeGrafter"/>
</dbReference>
<reference evidence="3" key="1">
    <citation type="journal article" date="2015" name="Proc. Natl. Acad. Sci. U.S.A.">
        <title>Networks of energetic and metabolic interactions define dynamics in microbial communities.</title>
        <authorList>
            <person name="Embree M."/>
            <person name="Liu J.K."/>
            <person name="Al-Bassam M.M."/>
            <person name="Zengler K."/>
        </authorList>
    </citation>
    <scope>NUCLEOTIDE SEQUENCE</scope>
</reference>
<name>A0A0W8FYQ8_9ZZZZ</name>
<protein>
    <submittedName>
        <fullName evidence="3">4-hydroxybenzoyl-coa thioesterase family active site</fullName>
    </submittedName>
</protein>